<dbReference type="Pfam" id="PF22936">
    <property type="entry name" value="Pol_BBD"/>
    <property type="match status" value="1"/>
</dbReference>
<evidence type="ECO:0000259" key="7">
    <source>
        <dbReference type="PROSITE" id="PS50158"/>
    </source>
</evidence>
<evidence type="ECO:0008006" key="11">
    <source>
        <dbReference type="Google" id="ProtNLM"/>
    </source>
</evidence>
<dbReference type="SUPFAM" id="SSF57756">
    <property type="entry name" value="Retrovirus zinc finger-like domains"/>
    <property type="match status" value="1"/>
</dbReference>
<evidence type="ECO:0000256" key="4">
    <source>
        <dbReference type="ARBA" id="ARBA00022801"/>
    </source>
</evidence>
<feature type="compositionally biased region" description="Gly residues" evidence="6">
    <location>
        <begin position="289"/>
        <end position="302"/>
    </location>
</feature>
<dbReference type="InterPro" id="IPR043502">
    <property type="entry name" value="DNA/RNA_pol_sf"/>
</dbReference>
<feature type="compositionally biased region" description="Basic and acidic residues" evidence="6">
    <location>
        <begin position="807"/>
        <end position="816"/>
    </location>
</feature>
<sequence length="1451" mass="158692">MPRRRSTTPPRHSRGGSTPPGGSGGGGGSGALVIHRVTKEISSSGSFPTLTRSNYYDWAACMRVMLQARGLWIAVSIGTDDLTEDRMALEVLTKAVPAELMGTIANKATAKIAWDSIKLMNVGVERVRKAKASTLRREFDSLKFKDGETVDDFGIRINCIANQLAVLGGGLKEEEIVRKFLQALPPRFEQIASSIETLLDLEDVTVEELIGRLKATEERHGYNGNDTIAKFNLTEDELVARISSRLQLTGGGSGSNSGVSSSGGSGSTGSERGKEPASGKRGRGRGRGGGRGGRSGHDGGTVAGNECRYCGKKGHWARECRKKKRDEQAHVAQTEGGEGEQALLVATTTIATTTSTEVARSTSSGVHLDESRLYVQLGDKGGGGHTEWIIDTGATNHMTGVHSAFSELDTGIHGTVRFGDGSVAGIEGRGTILFKCKNGEHQALGGVYHIPRLTANVISLGQMEEAGFKILLDQGCLKIWDQRRRLLAKVPRGANRLYTLKLDIAKPVCLAAQGTSTAWRWHARFGHLNFRGLRRLAQEEMVRGLRRIEHVDRVCDGCLAGKQRRLAFPTEAKYRAAHKLELVHGDLCGPVTPTTPSGNKLFFLLVDDLSRYMWLILLSTKDQAIAVFTAFQVRAEAEAGRKLGTLRTDRGGEFTARTFIEHCAQEGVQRHYTAPYTPQQNGVVERRNQTVMGMARSMMKAMSMPGWFWGEAVTTAVFILNRSPTQSVDGKTPYEVWHGIKPPVHFLRTFGCVAHVKGGSKHLAKLEDRSTPMVFVGYEAGTKAWRFYNPVTRRVHVSRDAVFEESRPWDWGDDKGAGPGDDDEPFYVEFVTVGGTHRQAGAAPDKPSATPVLPSPASTSSSPATPTCGLESRTPVTPPAPMASSRARFVTPPTGELDLDKDHDDDVPLRFRAVGDLVGPGPAQELASSVLTQELLVAIGDEPASVEEAKASKEWRMAMLEEMASIEENKTWSLVDLPRGHRAIGLKWVFKLKRDEHGEIVKHKARLVAKGYVQRQGVDFEEVFAPVARMESVRVILAVAAHCGWSVHHMDVKSAFLNGELAEEVYVAQPPGFTAAGHEGKVLRLHKALYGLRQAPRAWNAKLDASLHELGFTKSKCEHGLYMRGAEAPRLLVGVYVDDLLITGEQQTEIEAFKVEMKKLFKMSDLGPLSYYLGIEVKQGRRGIELRQSAYADKLLEKAGMGRCNACATPMEVRLQLSKQGTSPMVDATMYRSLIGSLRYLLHTRPELTFAVGYLSRFMEEPRMEHMAAMKQLLRYVKGTCDHGLHYTNNGGKLNLLGYSDSGMAGAVDGRKSTTGVIFFLGGNPVTWLSQKQRVVALSSCEAEFIAGAAAACQAVWLRRLLEDITGAKAPAPILKMDNQSAIALSKNPVLHDRSKHIDTRFHFIRECAEKGDINIEFAGTQDQLADILTKPLGRKVFQELRGRIGVIKLA</sequence>
<dbReference type="InterPro" id="IPR012337">
    <property type="entry name" value="RNaseH-like_sf"/>
</dbReference>
<dbReference type="Proteomes" id="UP001341281">
    <property type="component" value="Chromosome 01"/>
</dbReference>
<dbReference type="GO" id="GO:0008270">
    <property type="term" value="F:zinc ion binding"/>
    <property type="evidence" value="ECO:0007669"/>
    <property type="project" value="UniProtKB-KW"/>
</dbReference>
<dbReference type="SUPFAM" id="SSF53098">
    <property type="entry name" value="Ribonuclease H-like"/>
    <property type="match status" value="1"/>
</dbReference>
<feature type="region of interest" description="Disordered" evidence="6">
    <location>
        <begin position="807"/>
        <end position="826"/>
    </location>
</feature>
<evidence type="ECO:0000313" key="10">
    <source>
        <dbReference type="Proteomes" id="UP001341281"/>
    </source>
</evidence>
<dbReference type="InterPro" id="IPR001584">
    <property type="entry name" value="Integrase_cat-core"/>
</dbReference>
<dbReference type="PANTHER" id="PTHR42648">
    <property type="entry name" value="TRANSPOSASE, PUTATIVE-RELATED"/>
    <property type="match status" value="1"/>
</dbReference>
<dbReference type="GO" id="GO:0006508">
    <property type="term" value="P:proteolysis"/>
    <property type="evidence" value="ECO:0007669"/>
    <property type="project" value="UniProtKB-KW"/>
</dbReference>
<feature type="compositionally biased region" description="Low complexity" evidence="6">
    <location>
        <begin position="847"/>
        <end position="867"/>
    </location>
</feature>
<dbReference type="InterPro" id="IPR036875">
    <property type="entry name" value="Znf_CCHC_sf"/>
</dbReference>
<keyword evidence="5" id="KW-0863">Zinc-finger</keyword>
<dbReference type="Pfam" id="PF07727">
    <property type="entry name" value="RVT_2"/>
    <property type="match status" value="1"/>
</dbReference>
<feature type="domain" description="Integrase catalytic" evidence="8">
    <location>
        <begin position="565"/>
        <end position="741"/>
    </location>
</feature>
<evidence type="ECO:0000256" key="3">
    <source>
        <dbReference type="ARBA" id="ARBA00022750"/>
    </source>
</evidence>
<dbReference type="Pfam" id="PF00098">
    <property type="entry name" value="zf-CCHC"/>
    <property type="match status" value="1"/>
</dbReference>
<feature type="compositionally biased region" description="Gly residues" evidence="6">
    <location>
        <begin position="249"/>
        <end position="267"/>
    </location>
</feature>
<dbReference type="PROSITE" id="PS50158">
    <property type="entry name" value="ZF_CCHC"/>
    <property type="match status" value="1"/>
</dbReference>
<dbReference type="EMBL" id="CP144745">
    <property type="protein sequence ID" value="WVZ51094.1"/>
    <property type="molecule type" value="Genomic_DNA"/>
</dbReference>
<dbReference type="Pfam" id="PF13976">
    <property type="entry name" value="gag_pre-integrs"/>
    <property type="match status" value="1"/>
</dbReference>
<dbReference type="InterPro" id="IPR054722">
    <property type="entry name" value="PolX-like_BBD"/>
</dbReference>
<dbReference type="CDD" id="cd09272">
    <property type="entry name" value="RNase_HI_RT_Ty1"/>
    <property type="match status" value="1"/>
</dbReference>
<protein>
    <recommendedName>
        <fullName evidence="11">Gag-pol polyprotein</fullName>
    </recommendedName>
</protein>
<evidence type="ECO:0000256" key="5">
    <source>
        <dbReference type="PROSITE-ProRule" id="PRU00047"/>
    </source>
</evidence>
<dbReference type="Gene3D" id="3.30.420.10">
    <property type="entry name" value="Ribonuclease H-like superfamily/Ribonuclease H"/>
    <property type="match status" value="1"/>
</dbReference>
<dbReference type="PANTHER" id="PTHR42648:SF25">
    <property type="entry name" value="RNA-DIRECTED DNA POLYMERASE"/>
    <property type="match status" value="1"/>
</dbReference>
<name>A0AAQ3PR10_PASNO</name>
<evidence type="ECO:0000256" key="6">
    <source>
        <dbReference type="SAM" id="MobiDB-lite"/>
    </source>
</evidence>
<evidence type="ECO:0000259" key="8">
    <source>
        <dbReference type="PROSITE" id="PS50994"/>
    </source>
</evidence>
<dbReference type="InterPro" id="IPR001878">
    <property type="entry name" value="Znf_CCHC"/>
</dbReference>
<proteinExistence type="predicted"/>
<keyword evidence="4" id="KW-0378">Hydrolase</keyword>
<dbReference type="GO" id="GO:0004190">
    <property type="term" value="F:aspartic-type endopeptidase activity"/>
    <property type="evidence" value="ECO:0007669"/>
    <property type="project" value="UniProtKB-KW"/>
</dbReference>
<feature type="region of interest" description="Disordered" evidence="6">
    <location>
        <begin position="247"/>
        <end position="304"/>
    </location>
</feature>
<keyword evidence="5" id="KW-0862">Zinc</keyword>
<evidence type="ECO:0000256" key="1">
    <source>
        <dbReference type="ARBA" id="ARBA00022670"/>
    </source>
</evidence>
<evidence type="ECO:0000256" key="2">
    <source>
        <dbReference type="ARBA" id="ARBA00022723"/>
    </source>
</evidence>
<dbReference type="PROSITE" id="PS50994">
    <property type="entry name" value="INTEGRASE"/>
    <property type="match status" value="1"/>
</dbReference>
<dbReference type="InterPro" id="IPR039537">
    <property type="entry name" value="Retrotran_Ty1/copia-like"/>
</dbReference>
<dbReference type="GO" id="GO:0015074">
    <property type="term" value="P:DNA integration"/>
    <property type="evidence" value="ECO:0007669"/>
    <property type="project" value="InterPro"/>
</dbReference>
<gene>
    <name evidence="9" type="ORF">U9M48_002272</name>
</gene>
<keyword evidence="10" id="KW-1185">Reference proteome</keyword>
<dbReference type="Pfam" id="PF00665">
    <property type="entry name" value="rve"/>
    <property type="match status" value="1"/>
</dbReference>
<dbReference type="Gene3D" id="4.10.60.10">
    <property type="entry name" value="Zinc finger, CCHC-type"/>
    <property type="match status" value="1"/>
</dbReference>
<dbReference type="Pfam" id="PF14223">
    <property type="entry name" value="Retrotran_gag_2"/>
    <property type="match status" value="1"/>
</dbReference>
<dbReference type="SMART" id="SM00343">
    <property type="entry name" value="ZnF_C2HC"/>
    <property type="match status" value="1"/>
</dbReference>
<dbReference type="InterPro" id="IPR036397">
    <property type="entry name" value="RNaseH_sf"/>
</dbReference>
<keyword evidence="1" id="KW-0645">Protease</keyword>
<dbReference type="InterPro" id="IPR013103">
    <property type="entry name" value="RVT_2"/>
</dbReference>
<keyword evidence="3" id="KW-0064">Aspartyl protease</keyword>
<keyword evidence="2" id="KW-0479">Metal-binding</keyword>
<accession>A0AAQ3PR10</accession>
<evidence type="ECO:0000313" key="9">
    <source>
        <dbReference type="EMBL" id="WVZ51094.1"/>
    </source>
</evidence>
<organism evidence="9 10">
    <name type="scientific">Paspalum notatum var. saurae</name>
    <dbReference type="NCBI Taxonomy" id="547442"/>
    <lineage>
        <taxon>Eukaryota</taxon>
        <taxon>Viridiplantae</taxon>
        <taxon>Streptophyta</taxon>
        <taxon>Embryophyta</taxon>
        <taxon>Tracheophyta</taxon>
        <taxon>Spermatophyta</taxon>
        <taxon>Magnoliopsida</taxon>
        <taxon>Liliopsida</taxon>
        <taxon>Poales</taxon>
        <taxon>Poaceae</taxon>
        <taxon>PACMAD clade</taxon>
        <taxon>Panicoideae</taxon>
        <taxon>Andropogonodae</taxon>
        <taxon>Paspaleae</taxon>
        <taxon>Paspalinae</taxon>
        <taxon>Paspalum</taxon>
    </lineage>
</organism>
<feature type="compositionally biased region" description="Gly residues" evidence="6">
    <location>
        <begin position="18"/>
        <end position="30"/>
    </location>
</feature>
<dbReference type="InterPro" id="IPR057670">
    <property type="entry name" value="SH3_retrovirus"/>
</dbReference>
<reference evidence="9 10" key="1">
    <citation type="submission" date="2024-02" db="EMBL/GenBank/DDBJ databases">
        <title>High-quality chromosome-scale genome assembly of Pensacola bahiagrass (Paspalum notatum Flugge var. saurae).</title>
        <authorList>
            <person name="Vega J.M."/>
            <person name="Podio M."/>
            <person name="Orjuela J."/>
            <person name="Siena L.A."/>
            <person name="Pessino S.C."/>
            <person name="Combes M.C."/>
            <person name="Mariac C."/>
            <person name="Albertini E."/>
            <person name="Pupilli F."/>
            <person name="Ortiz J.P.A."/>
            <person name="Leblanc O."/>
        </authorList>
    </citation>
    <scope>NUCLEOTIDE SEQUENCE [LARGE SCALE GENOMIC DNA]</scope>
    <source>
        <strain evidence="9">R1</strain>
        <tissue evidence="9">Leaf</tissue>
    </source>
</reference>
<dbReference type="SUPFAM" id="SSF56672">
    <property type="entry name" value="DNA/RNA polymerases"/>
    <property type="match status" value="1"/>
</dbReference>
<feature type="domain" description="CCHC-type" evidence="7">
    <location>
        <begin position="307"/>
        <end position="322"/>
    </location>
</feature>
<feature type="region of interest" description="Disordered" evidence="6">
    <location>
        <begin position="838"/>
        <end position="904"/>
    </location>
</feature>
<dbReference type="InterPro" id="IPR025724">
    <property type="entry name" value="GAG-pre-integrase_dom"/>
</dbReference>
<dbReference type="Pfam" id="PF25597">
    <property type="entry name" value="SH3_retrovirus"/>
    <property type="match status" value="1"/>
</dbReference>
<feature type="compositionally biased region" description="Basic residues" evidence="6">
    <location>
        <begin position="1"/>
        <end position="14"/>
    </location>
</feature>
<dbReference type="GO" id="GO:0003676">
    <property type="term" value="F:nucleic acid binding"/>
    <property type="evidence" value="ECO:0007669"/>
    <property type="project" value="InterPro"/>
</dbReference>
<feature type="region of interest" description="Disordered" evidence="6">
    <location>
        <begin position="1"/>
        <end position="30"/>
    </location>
</feature>